<dbReference type="EMBL" id="VXRG01000185">
    <property type="protein sequence ID" value="MXY96068.1"/>
    <property type="molecule type" value="Genomic_DNA"/>
</dbReference>
<comment type="caution">
    <text evidence="2">The sequence shown here is derived from an EMBL/GenBank/DDBJ whole genome shotgun (WGS) entry which is preliminary data.</text>
</comment>
<reference evidence="2" key="1">
    <citation type="submission" date="2019-09" db="EMBL/GenBank/DDBJ databases">
        <title>Characterisation of the sponge microbiome using genome-centric metagenomics.</title>
        <authorList>
            <person name="Engelberts J.P."/>
            <person name="Robbins S.J."/>
            <person name="De Goeij J.M."/>
            <person name="Aranda M."/>
            <person name="Bell S.C."/>
            <person name="Webster N.S."/>
        </authorList>
    </citation>
    <scope>NUCLEOTIDE SEQUENCE</scope>
    <source>
        <strain evidence="2">SB0664_bin_27</strain>
    </source>
</reference>
<proteinExistence type="predicted"/>
<gene>
    <name evidence="2" type="ORF">F4Y42_21720</name>
</gene>
<dbReference type="SUPFAM" id="SSF103256">
    <property type="entry name" value="Hypothetical protein TM0160"/>
    <property type="match status" value="1"/>
</dbReference>
<dbReference type="Pfam" id="PF02577">
    <property type="entry name" value="BFN_dom"/>
    <property type="match status" value="1"/>
</dbReference>
<feature type="domain" description="BFN" evidence="1">
    <location>
        <begin position="1"/>
        <end position="132"/>
    </location>
</feature>
<evidence type="ECO:0000313" key="2">
    <source>
        <dbReference type="EMBL" id="MXY96068.1"/>
    </source>
</evidence>
<accession>A0A6B0Z329</accession>
<dbReference type="PANTHER" id="PTHR15160">
    <property type="entry name" value="VON HIPPEL-LINDAU PROTEIN"/>
    <property type="match status" value="1"/>
</dbReference>
<dbReference type="InterPro" id="IPR003729">
    <property type="entry name" value="Bi_nuclease_dom"/>
</dbReference>
<dbReference type="Gene3D" id="3.10.690.10">
    <property type="entry name" value="Bifunctional nuclease domain"/>
    <property type="match status" value="1"/>
</dbReference>
<evidence type="ECO:0000259" key="1">
    <source>
        <dbReference type="PROSITE" id="PS51658"/>
    </source>
</evidence>
<protein>
    <submittedName>
        <fullName evidence="2">Bifunctional nuclease family protein</fullName>
    </submittedName>
</protein>
<dbReference type="PROSITE" id="PS51658">
    <property type="entry name" value="BFN"/>
    <property type="match status" value="1"/>
</dbReference>
<sequence length="172" mass="19244">MIEVVIDSVRVSLMSQHRIVVLREESGERYLPIWIGPFEADAITIQLQGIEVVRPMTHDLLRQFAESLDGEITHVVISDLQNETFFAEIVLESNGESLEIDSRPSDAVALAVRVDVPIYVADEVMERAGMQPEEELGVLSQGTEGVEEEVSETSDEDLDVFRDFIEGLDIDN</sequence>
<dbReference type="PANTHER" id="PTHR15160:SF1">
    <property type="entry name" value="VON HIPPEL-LINDAU DISEASE TUMOR SUPPRESSOR"/>
    <property type="match status" value="1"/>
</dbReference>
<name>A0A6B0Z329_9CHLR</name>
<organism evidence="2">
    <name type="scientific">Caldilineaceae bacterium SB0664_bin_27</name>
    <dbReference type="NCBI Taxonomy" id="2605260"/>
    <lineage>
        <taxon>Bacteria</taxon>
        <taxon>Bacillati</taxon>
        <taxon>Chloroflexota</taxon>
        <taxon>Caldilineae</taxon>
        <taxon>Caldilineales</taxon>
        <taxon>Caldilineaceae</taxon>
    </lineage>
</organism>
<dbReference type="AlphaFoldDB" id="A0A6B0Z329"/>
<dbReference type="InterPro" id="IPR036104">
    <property type="entry name" value="BFN_sf"/>
</dbReference>
<dbReference type="GO" id="GO:0004518">
    <property type="term" value="F:nuclease activity"/>
    <property type="evidence" value="ECO:0007669"/>
    <property type="project" value="InterPro"/>
</dbReference>